<dbReference type="Pfam" id="PF00203">
    <property type="entry name" value="Ribosomal_S19"/>
    <property type="match status" value="1"/>
</dbReference>
<evidence type="ECO:0000313" key="5">
    <source>
        <dbReference type="Ensembl" id="ENSBTAP00000059764.2"/>
    </source>
</evidence>
<accession>A0A3Q1LRX4</accession>
<evidence type="ECO:0000313" key="6">
    <source>
        <dbReference type="Proteomes" id="UP000009136"/>
    </source>
</evidence>
<dbReference type="VEuPathDB" id="HostDB:ENSBTAG00000048348"/>
<evidence type="ECO:0000256" key="3">
    <source>
        <dbReference type="ARBA" id="ARBA00023274"/>
    </source>
</evidence>
<keyword evidence="6" id="KW-1185">Reference proteome</keyword>
<dbReference type="Ensembl" id="ENSBTAT00000075697.2">
    <property type="protein sequence ID" value="ENSBTAP00000059764.2"/>
    <property type="gene ID" value="ENSBTAG00000048348.2"/>
</dbReference>
<dbReference type="InterPro" id="IPR002222">
    <property type="entry name" value="Ribosomal_uS19"/>
</dbReference>
<evidence type="ECO:0000256" key="4">
    <source>
        <dbReference type="ARBA" id="ARBA00035469"/>
    </source>
</evidence>
<dbReference type="GeneTree" id="ENSGT00960000191051"/>
<dbReference type="STRING" id="9913.ENSBTAP00000059764"/>
<proteinExistence type="inferred from homology"/>
<dbReference type="AlphaFoldDB" id="A0A3Q1LRX4"/>
<dbReference type="GO" id="GO:0022627">
    <property type="term" value="C:cytosolic small ribosomal subunit"/>
    <property type="evidence" value="ECO:0000318"/>
    <property type="project" value="GO_Central"/>
</dbReference>
<sequence length="142" mass="15803">MVEVEQKKHIFRKFTYCIDLSQTLNMSYQQLIYRTARGSIRGRKETSRGSSISVGAALQGPEGGCTQGETGGGKHLSLEVMIILPLMVASMMSWRSIYNCMTFNQGEIKPKMIGHHLSKLSITYKPVRPSWGPLTPASPLLK</sequence>
<keyword evidence="2" id="KW-0689">Ribosomal protein</keyword>
<keyword evidence="3" id="KW-0687">Ribonucleoprotein</keyword>
<dbReference type="Proteomes" id="UP000009136">
    <property type="component" value="Chromosome 11"/>
</dbReference>
<dbReference type="GO" id="GO:0003735">
    <property type="term" value="F:structural constituent of ribosome"/>
    <property type="evidence" value="ECO:0000318"/>
    <property type="project" value="GO_Central"/>
</dbReference>
<dbReference type="InParanoid" id="A0A3Q1LRX4"/>
<organism evidence="5 6">
    <name type="scientific">Bos taurus</name>
    <name type="common">Bovine</name>
    <dbReference type="NCBI Taxonomy" id="9913"/>
    <lineage>
        <taxon>Eukaryota</taxon>
        <taxon>Metazoa</taxon>
        <taxon>Chordata</taxon>
        <taxon>Craniata</taxon>
        <taxon>Vertebrata</taxon>
        <taxon>Euteleostomi</taxon>
        <taxon>Mammalia</taxon>
        <taxon>Eutheria</taxon>
        <taxon>Laurasiatheria</taxon>
        <taxon>Artiodactyla</taxon>
        <taxon>Ruminantia</taxon>
        <taxon>Pecora</taxon>
        <taxon>Bovidae</taxon>
        <taxon>Bovinae</taxon>
        <taxon>Bos</taxon>
    </lineage>
</organism>
<dbReference type="Gene3D" id="3.30.860.10">
    <property type="entry name" value="30s Ribosomal Protein S19, Chain A"/>
    <property type="match status" value="1"/>
</dbReference>
<dbReference type="GO" id="GO:0006412">
    <property type="term" value="P:translation"/>
    <property type="evidence" value="ECO:0007669"/>
    <property type="project" value="InterPro"/>
</dbReference>
<evidence type="ECO:0000256" key="1">
    <source>
        <dbReference type="ARBA" id="ARBA00007345"/>
    </source>
</evidence>
<reference evidence="5" key="1">
    <citation type="submission" date="2018-03" db="EMBL/GenBank/DDBJ databases">
        <title>ARS-UCD1.2.</title>
        <authorList>
            <person name="Rosen B.D."/>
            <person name="Bickhart D.M."/>
            <person name="Koren S."/>
            <person name="Schnabel R.D."/>
            <person name="Hall R."/>
            <person name="Zimin A."/>
            <person name="Dreischer C."/>
            <person name="Schultheiss S."/>
            <person name="Schroeder S.G."/>
            <person name="Elsik C.G."/>
            <person name="Couldrey C."/>
            <person name="Liu G.E."/>
            <person name="Van Tassell C.P."/>
            <person name="Phillippy A.M."/>
            <person name="Smith T.P.L."/>
            <person name="Medrano J.F."/>
        </authorList>
    </citation>
    <scope>NUCLEOTIDE SEQUENCE [LARGE SCALE GENOMIC DNA]</scope>
    <source>
        <strain evidence="5">Hereford</strain>
    </source>
</reference>
<dbReference type="Bgee" id="ENSBTAG00000048348">
    <property type="expression patterns" value="Expressed in cumulus cell"/>
</dbReference>
<comment type="similarity">
    <text evidence="1">Belongs to the universal ribosomal protein uS19 family.</text>
</comment>
<dbReference type="PANTHER" id="PTHR11880:SF2">
    <property type="entry name" value="SMALL RIBOSOMAL SUBUNIT PROTEIN US19"/>
    <property type="match status" value="1"/>
</dbReference>
<dbReference type="PANTHER" id="PTHR11880">
    <property type="entry name" value="RIBOSOMAL PROTEIN S19P FAMILY MEMBER"/>
    <property type="match status" value="1"/>
</dbReference>
<name>A0A3Q1LRX4_BOVIN</name>
<dbReference type="InterPro" id="IPR023575">
    <property type="entry name" value="Ribosomal_uS19_SF"/>
</dbReference>
<evidence type="ECO:0000256" key="2">
    <source>
        <dbReference type="ARBA" id="ARBA00022980"/>
    </source>
</evidence>
<reference evidence="5" key="3">
    <citation type="submission" date="2025-09" db="UniProtKB">
        <authorList>
            <consortium name="Ensembl"/>
        </authorList>
    </citation>
    <scope>IDENTIFICATION</scope>
    <source>
        <strain evidence="5">Hereford</strain>
    </source>
</reference>
<protein>
    <recommendedName>
        <fullName evidence="4">40S ribosomal protein S15</fullName>
    </recommendedName>
</protein>
<dbReference type="SUPFAM" id="SSF54570">
    <property type="entry name" value="Ribosomal protein S19"/>
    <property type="match status" value="1"/>
</dbReference>
<reference evidence="5" key="2">
    <citation type="submission" date="2025-08" db="UniProtKB">
        <authorList>
            <consortium name="Ensembl"/>
        </authorList>
    </citation>
    <scope>IDENTIFICATION</scope>
    <source>
        <strain evidence="5">Hereford</strain>
    </source>
</reference>